<sequence>MTLPGILMFIALHGIYEPSAIQQLPDGRFLVAEDEKDLPFSLLAIHSDGTTTVESLTDDVGGENPGKLDDLEGLTTDSAGFVYAITSHSRNSKGEEKKSREKLVRFRIEGNRLISLRTVNDLKPALTASHPLLAKAAAITDVKGDGGFNIEALEFSADQRNLMIGFRSPLDAGRALVATLRNPAEIFESGAEPNVAPELIRLDLGGDGLRGMSWVPSLQGYLLISGPVAKAQTQFRLWFWNGQADAKARPAEVEGLPGFEHAEGVTPAVIDGKPGIVIVSDDGSREEGRPARYLQLAPEKIRILP</sequence>
<dbReference type="AlphaFoldDB" id="A0A9D7K4Q4"/>
<evidence type="ECO:0008006" key="3">
    <source>
        <dbReference type="Google" id="ProtNLM"/>
    </source>
</evidence>
<organism evidence="1 2">
    <name type="scientific">Candidatus Proximibacter danicus</name>
    <dbReference type="NCBI Taxonomy" id="2954365"/>
    <lineage>
        <taxon>Bacteria</taxon>
        <taxon>Pseudomonadati</taxon>
        <taxon>Pseudomonadota</taxon>
        <taxon>Betaproteobacteria</taxon>
        <taxon>Candidatus Proximibacter</taxon>
    </lineage>
</organism>
<accession>A0A9D7K4Q4</accession>
<dbReference type="EMBL" id="JADJUC010000031">
    <property type="protein sequence ID" value="MBK8525458.1"/>
    <property type="molecule type" value="Genomic_DNA"/>
</dbReference>
<evidence type="ECO:0000313" key="1">
    <source>
        <dbReference type="EMBL" id="MBK8525458.1"/>
    </source>
</evidence>
<dbReference type="InterPro" id="IPR011042">
    <property type="entry name" value="6-blade_b-propeller_TolB-like"/>
</dbReference>
<proteinExistence type="predicted"/>
<name>A0A9D7K4Q4_9PROT</name>
<dbReference type="SUPFAM" id="SSF101898">
    <property type="entry name" value="NHL repeat"/>
    <property type="match status" value="1"/>
</dbReference>
<dbReference type="Gene3D" id="2.120.10.30">
    <property type="entry name" value="TolB, C-terminal domain"/>
    <property type="match status" value="1"/>
</dbReference>
<dbReference type="Proteomes" id="UP000886689">
    <property type="component" value="Unassembled WGS sequence"/>
</dbReference>
<gene>
    <name evidence="1" type="ORF">IPL58_16360</name>
</gene>
<reference evidence="1" key="1">
    <citation type="submission" date="2020-10" db="EMBL/GenBank/DDBJ databases">
        <title>Connecting structure to function with the recovery of over 1000 high-quality activated sludge metagenome-assembled genomes encoding full-length rRNA genes using long-read sequencing.</title>
        <authorList>
            <person name="Singleton C.M."/>
            <person name="Petriglieri F."/>
            <person name="Kristensen J.M."/>
            <person name="Kirkegaard R.H."/>
            <person name="Michaelsen T.Y."/>
            <person name="Andersen M.H."/>
            <person name="Karst S.M."/>
            <person name="Dueholm M.S."/>
            <person name="Nielsen P.H."/>
            <person name="Albertsen M."/>
        </authorList>
    </citation>
    <scope>NUCLEOTIDE SEQUENCE</scope>
    <source>
        <strain evidence="1">Hirt_18-Q3-R61-65_BATAC.395</strain>
    </source>
</reference>
<protein>
    <recommendedName>
        <fullName evidence="3">Phytase-like domain-containing protein</fullName>
    </recommendedName>
</protein>
<comment type="caution">
    <text evidence="1">The sequence shown here is derived from an EMBL/GenBank/DDBJ whole genome shotgun (WGS) entry which is preliminary data.</text>
</comment>
<evidence type="ECO:0000313" key="2">
    <source>
        <dbReference type="Proteomes" id="UP000886689"/>
    </source>
</evidence>